<organism evidence="1 2">
    <name type="scientific">Artomyces pyxidatus</name>
    <dbReference type="NCBI Taxonomy" id="48021"/>
    <lineage>
        <taxon>Eukaryota</taxon>
        <taxon>Fungi</taxon>
        <taxon>Dikarya</taxon>
        <taxon>Basidiomycota</taxon>
        <taxon>Agaricomycotina</taxon>
        <taxon>Agaricomycetes</taxon>
        <taxon>Russulales</taxon>
        <taxon>Auriscalpiaceae</taxon>
        <taxon>Artomyces</taxon>
    </lineage>
</organism>
<reference evidence="1" key="1">
    <citation type="submission" date="2021-03" db="EMBL/GenBank/DDBJ databases">
        <authorList>
            <consortium name="DOE Joint Genome Institute"/>
            <person name="Ahrendt S."/>
            <person name="Looney B.P."/>
            <person name="Miyauchi S."/>
            <person name="Morin E."/>
            <person name="Drula E."/>
            <person name="Courty P.E."/>
            <person name="Chicoki N."/>
            <person name="Fauchery L."/>
            <person name="Kohler A."/>
            <person name="Kuo A."/>
            <person name="Labutti K."/>
            <person name="Pangilinan J."/>
            <person name="Lipzen A."/>
            <person name="Riley R."/>
            <person name="Andreopoulos W."/>
            <person name="He G."/>
            <person name="Johnson J."/>
            <person name="Barry K.W."/>
            <person name="Grigoriev I.V."/>
            <person name="Nagy L."/>
            <person name="Hibbett D."/>
            <person name="Henrissat B."/>
            <person name="Matheny P.B."/>
            <person name="Labbe J."/>
            <person name="Martin F."/>
        </authorList>
    </citation>
    <scope>NUCLEOTIDE SEQUENCE</scope>
    <source>
        <strain evidence="1">HHB10654</strain>
    </source>
</reference>
<name>A0ACB8SEB4_9AGAM</name>
<reference evidence="1" key="2">
    <citation type="journal article" date="2022" name="New Phytol.">
        <title>Evolutionary transition to the ectomycorrhizal habit in the genomes of a hyperdiverse lineage of mushroom-forming fungi.</title>
        <authorList>
            <person name="Looney B."/>
            <person name="Miyauchi S."/>
            <person name="Morin E."/>
            <person name="Drula E."/>
            <person name="Courty P.E."/>
            <person name="Kohler A."/>
            <person name="Kuo A."/>
            <person name="LaButti K."/>
            <person name="Pangilinan J."/>
            <person name="Lipzen A."/>
            <person name="Riley R."/>
            <person name="Andreopoulos W."/>
            <person name="He G."/>
            <person name="Johnson J."/>
            <person name="Nolan M."/>
            <person name="Tritt A."/>
            <person name="Barry K.W."/>
            <person name="Grigoriev I.V."/>
            <person name="Nagy L.G."/>
            <person name="Hibbett D."/>
            <person name="Henrissat B."/>
            <person name="Matheny P.B."/>
            <person name="Labbe J."/>
            <person name="Martin F.M."/>
        </authorList>
    </citation>
    <scope>NUCLEOTIDE SEQUENCE</scope>
    <source>
        <strain evidence="1">HHB10654</strain>
    </source>
</reference>
<dbReference type="EMBL" id="MU277403">
    <property type="protein sequence ID" value="KAI0054522.1"/>
    <property type="molecule type" value="Genomic_DNA"/>
</dbReference>
<gene>
    <name evidence="1" type="ORF">BV25DRAFT_1833621</name>
</gene>
<comment type="caution">
    <text evidence="1">The sequence shown here is derived from an EMBL/GenBank/DDBJ whole genome shotgun (WGS) entry which is preliminary data.</text>
</comment>
<keyword evidence="2" id="KW-1185">Reference proteome</keyword>
<sequence>MVAAKKCPSNRSAYSPYINASRPPSSSRTFSGFAPLVRLSRRHAPFDKTGHDLERDSAMLHRSSPPLILRRLLPTRNPLGGGDVT</sequence>
<evidence type="ECO:0000313" key="1">
    <source>
        <dbReference type="EMBL" id="KAI0054522.1"/>
    </source>
</evidence>
<proteinExistence type="predicted"/>
<protein>
    <submittedName>
        <fullName evidence="1">Uncharacterized protein</fullName>
    </submittedName>
</protein>
<evidence type="ECO:0000313" key="2">
    <source>
        <dbReference type="Proteomes" id="UP000814140"/>
    </source>
</evidence>
<dbReference type="Proteomes" id="UP000814140">
    <property type="component" value="Unassembled WGS sequence"/>
</dbReference>
<accession>A0ACB8SEB4</accession>